<dbReference type="Proteomes" id="UP000604273">
    <property type="component" value="Unassembled WGS sequence"/>
</dbReference>
<dbReference type="PANTHER" id="PTHR11530">
    <property type="entry name" value="D-AMINO ACID OXIDASE"/>
    <property type="match status" value="1"/>
</dbReference>
<dbReference type="PANTHER" id="PTHR11530:SF26">
    <property type="entry name" value="FAD DEPENDENT OXIDOREDUCTASE SUPERFAMILY (AFU_ORTHOLOGUE AFUA_5G13940)"/>
    <property type="match status" value="1"/>
</dbReference>
<dbReference type="Pfam" id="PF13419">
    <property type="entry name" value="HAD_2"/>
    <property type="match status" value="1"/>
</dbReference>
<evidence type="ECO:0000256" key="3">
    <source>
        <dbReference type="ARBA" id="ARBA00022630"/>
    </source>
</evidence>
<dbReference type="InterPro" id="IPR036412">
    <property type="entry name" value="HAD-like_sf"/>
</dbReference>
<dbReference type="Pfam" id="PF01266">
    <property type="entry name" value="DAO"/>
    <property type="match status" value="1"/>
</dbReference>
<dbReference type="Gene3D" id="1.10.150.240">
    <property type="entry name" value="Putative phosphatase, domain 2"/>
    <property type="match status" value="1"/>
</dbReference>
<evidence type="ECO:0000313" key="8">
    <source>
        <dbReference type="Proteomes" id="UP000604273"/>
    </source>
</evidence>
<evidence type="ECO:0000256" key="5">
    <source>
        <dbReference type="ARBA" id="ARBA00023002"/>
    </source>
</evidence>
<proteinExistence type="inferred from homology"/>
<dbReference type="Gene3D" id="3.40.50.720">
    <property type="entry name" value="NAD(P)-binding Rossmann-like Domain"/>
    <property type="match status" value="1"/>
</dbReference>
<comment type="cofactor">
    <cofactor evidence="1">
        <name>FAD</name>
        <dbReference type="ChEBI" id="CHEBI:57692"/>
    </cofactor>
</comment>
<keyword evidence="3" id="KW-0285">Flavoprotein</keyword>
<dbReference type="InterPro" id="IPR023198">
    <property type="entry name" value="PGP-like_dom2"/>
</dbReference>
<gene>
    <name evidence="7" type="ORF">FGADI_12090</name>
</gene>
<dbReference type="InterPro" id="IPR023209">
    <property type="entry name" value="DAO"/>
</dbReference>
<evidence type="ECO:0000313" key="7">
    <source>
        <dbReference type="EMBL" id="KAF4945230.1"/>
    </source>
</evidence>
<dbReference type="SUPFAM" id="SSF51971">
    <property type="entry name" value="Nucleotide-binding domain"/>
    <property type="match status" value="1"/>
</dbReference>
<keyword evidence="4" id="KW-0274">FAD</keyword>
<dbReference type="EMBL" id="JABFAI010000376">
    <property type="protein sequence ID" value="KAF4945230.1"/>
    <property type="molecule type" value="Genomic_DNA"/>
</dbReference>
<evidence type="ECO:0000256" key="4">
    <source>
        <dbReference type="ARBA" id="ARBA00022827"/>
    </source>
</evidence>
<dbReference type="AlphaFoldDB" id="A0A8H4WPK6"/>
<reference evidence="7" key="1">
    <citation type="journal article" date="2020" name="BMC Genomics">
        <title>Correction to: Identification and distribution of gene clusters required for synthesis of sphingolipid metabolism inhibitors in diverse species of the filamentous fungus Fusarium.</title>
        <authorList>
            <person name="Kim H.S."/>
            <person name="Lohmar J.M."/>
            <person name="Busman M."/>
            <person name="Brown D.W."/>
            <person name="Naumann T.A."/>
            <person name="Divon H.H."/>
            <person name="Lysoe E."/>
            <person name="Uhlig S."/>
            <person name="Proctor R.H."/>
        </authorList>
    </citation>
    <scope>NUCLEOTIDE SEQUENCE</scope>
    <source>
        <strain evidence="7">NRRL 45417</strain>
    </source>
</reference>
<dbReference type="PRINTS" id="PR00413">
    <property type="entry name" value="HADHALOGNASE"/>
</dbReference>
<dbReference type="InterPro" id="IPR006439">
    <property type="entry name" value="HAD-SF_hydro_IA"/>
</dbReference>
<dbReference type="SUPFAM" id="SSF56784">
    <property type="entry name" value="HAD-like"/>
    <property type="match status" value="1"/>
</dbReference>
<evidence type="ECO:0000259" key="6">
    <source>
        <dbReference type="Pfam" id="PF01266"/>
    </source>
</evidence>
<comment type="similarity">
    <text evidence="2">Belongs to the DAMOX/DASOX family.</text>
</comment>
<dbReference type="OrthoDB" id="2015447at2759"/>
<feature type="domain" description="FAD dependent oxidoreductase" evidence="6">
    <location>
        <begin position="14"/>
        <end position="360"/>
    </location>
</feature>
<reference evidence="7" key="2">
    <citation type="submission" date="2020-05" db="EMBL/GenBank/DDBJ databases">
        <authorList>
            <person name="Kim H.-S."/>
            <person name="Proctor R.H."/>
            <person name="Brown D.W."/>
        </authorList>
    </citation>
    <scope>NUCLEOTIDE SEQUENCE</scope>
    <source>
        <strain evidence="7">NRRL 45417</strain>
    </source>
</reference>
<dbReference type="GO" id="GO:0019478">
    <property type="term" value="P:D-amino acid catabolic process"/>
    <property type="evidence" value="ECO:0007669"/>
    <property type="project" value="TreeGrafter"/>
</dbReference>
<name>A0A8H4WPK6_9HYPO</name>
<dbReference type="Gene3D" id="3.40.50.1000">
    <property type="entry name" value="HAD superfamily/HAD-like"/>
    <property type="match status" value="1"/>
</dbReference>
<keyword evidence="8" id="KW-1185">Reference proteome</keyword>
<dbReference type="InterPro" id="IPR006181">
    <property type="entry name" value="D-amino_acid_oxidase_CS"/>
</dbReference>
<dbReference type="GO" id="GO:0003884">
    <property type="term" value="F:D-amino-acid oxidase activity"/>
    <property type="evidence" value="ECO:0007669"/>
    <property type="project" value="InterPro"/>
</dbReference>
<evidence type="ECO:0000256" key="1">
    <source>
        <dbReference type="ARBA" id="ARBA00001974"/>
    </source>
</evidence>
<dbReference type="SUPFAM" id="SSF54373">
    <property type="entry name" value="FAD-linked reductases, C-terminal domain"/>
    <property type="match status" value="1"/>
</dbReference>
<keyword evidence="5" id="KW-0560">Oxidoreductase</keyword>
<sequence>MSSLGPSDLNESTIVVIGAGIIGLTSALKIQQLTADSPSTSVLLVAKEWPTSIPGAPTIHSADYASMWAGAHIRPIPASTPQLRREAKWVRHTVAELEKHQQSEPWVGIRRLPGIEYLEDPSPEYLKQDAQSFANETGLPGYRKHEAHELPEGAKLGFEYETYCIHAPLYTASLLRKFIIQGGKTLQRDLKSEWEAFILAPNVKLVINASGMGFGDKKCFPIRGQTVLTNLTAADKTITAQKKDGTWSFIIPRSFNGGTVIGGTKDVGNWQLEPSQETRSQLLKAAQSIIPQACGKKQTPEAIKVIKDVVGRRPAREGGMRVETEAKGTTWGVKHVVHAYGAGGRGFELSWGVASEVAELAKKIMHLHWQPKAIVFDLLTGLLNSWDLWDASTPSKTHQEGGRWRQRYLEITFGTGSYKPYDDLVRQAATEVGLPPSAPEALLKNWSSIKAWDEVPSVLQGLKAQDYKLGVITNCSKHSGYIAIRGVEEQASAGFETPFTFDAAVTAEESGFYKPVKEAYHSILSKLGVEAEDILFVAGSAGDVEGATNAGMKVVWHNKIGLTKKGSAVPLRESRTLDDALKGYLTKPE</sequence>
<evidence type="ECO:0000256" key="2">
    <source>
        <dbReference type="ARBA" id="ARBA00006730"/>
    </source>
</evidence>
<organism evidence="7 8">
    <name type="scientific">Fusarium gaditjirri</name>
    <dbReference type="NCBI Taxonomy" id="282569"/>
    <lineage>
        <taxon>Eukaryota</taxon>
        <taxon>Fungi</taxon>
        <taxon>Dikarya</taxon>
        <taxon>Ascomycota</taxon>
        <taxon>Pezizomycotina</taxon>
        <taxon>Sordariomycetes</taxon>
        <taxon>Hypocreomycetidae</taxon>
        <taxon>Hypocreales</taxon>
        <taxon>Nectriaceae</taxon>
        <taxon>Fusarium</taxon>
        <taxon>Fusarium nisikadoi species complex</taxon>
    </lineage>
</organism>
<dbReference type="InterPro" id="IPR023214">
    <property type="entry name" value="HAD_sf"/>
</dbReference>
<dbReference type="Gene3D" id="3.30.9.10">
    <property type="entry name" value="D-Amino Acid Oxidase, subunit A, domain 2"/>
    <property type="match status" value="1"/>
</dbReference>
<comment type="caution">
    <text evidence="7">The sequence shown here is derived from an EMBL/GenBank/DDBJ whole genome shotgun (WGS) entry which is preliminary data.</text>
</comment>
<dbReference type="GO" id="GO:0005737">
    <property type="term" value="C:cytoplasm"/>
    <property type="evidence" value="ECO:0007669"/>
    <property type="project" value="TreeGrafter"/>
</dbReference>
<dbReference type="GO" id="GO:0016791">
    <property type="term" value="F:phosphatase activity"/>
    <property type="evidence" value="ECO:0007669"/>
    <property type="project" value="UniProtKB-ARBA"/>
</dbReference>
<dbReference type="PROSITE" id="PS00677">
    <property type="entry name" value="DAO"/>
    <property type="match status" value="1"/>
</dbReference>
<dbReference type="GO" id="GO:0071949">
    <property type="term" value="F:FAD binding"/>
    <property type="evidence" value="ECO:0007669"/>
    <property type="project" value="InterPro"/>
</dbReference>
<dbReference type="InterPro" id="IPR041492">
    <property type="entry name" value="HAD_2"/>
</dbReference>
<protein>
    <recommendedName>
        <fullName evidence="6">FAD dependent oxidoreductase domain-containing protein</fullName>
    </recommendedName>
</protein>
<dbReference type="InterPro" id="IPR006076">
    <property type="entry name" value="FAD-dep_OxRdtase"/>
</dbReference>
<accession>A0A8H4WPK6</accession>